<organism evidence="3 4">
    <name type="scientific">Phaseolus angularis</name>
    <name type="common">Azuki bean</name>
    <name type="synonym">Vigna angularis</name>
    <dbReference type="NCBI Taxonomy" id="3914"/>
    <lineage>
        <taxon>Eukaryota</taxon>
        <taxon>Viridiplantae</taxon>
        <taxon>Streptophyta</taxon>
        <taxon>Embryophyta</taxon>
        <taxon>Tracheophyta</taxon>
        <taxon>Spermatophyta</taxon>
        <taxon>Magnoliopsida</taxon>
        <taxon>eudicotyledons</taxon>
        <taxon>Gunneridae</taxon>
        <taxon>Pentapetalae</taxon>
        <taxon>rosids</taxon>
        <taxon>fabids</taxon>
        <taxon>Fabales</taxon>
        <taxon>Fabaceae</taxon>
        <taxon>Papilionoideae</taxon>
        <taxon>50 kb inversion clade</taxon>
        <taxon>NPAAA clade</taxon>
        <taxon>indigoferoid/millettioid clade</taxon>
        <taxon>Phaseoleae</taxon>
        <taxon>Vigna</taxon>
    </lineage>
</organism>
<dbReference type="STRING" id="3914.A0A0L9UKQ2"/>
<accession>A0A0L9UKQ2</accession>
<feature type="signal peptide" evidence="2">
    <location>
        <begin position="1"/>
        <end position="21"/>
    </location>
</feature>
<reference evidence="4" key="1">
    <citation type="journal article" date="2015" name="Proc. Natl. Acad. Sci. U.S.A.">
        <title>Genome sequencing of adzuki bean (Vigna angularis) provides insight into high starch and low fat accumulation and domestication.</title>
        <authorList>
            <person name="Yang K."/>
            <person name="Tian Z."/>
            <person name="Chen C."/>
            <person name="Luo L."/>
            <person name="Zhao B."/>
            <person name="Wang Z."/>
            <person name="Yu L."/>
            <person name="Li Y."/>
            <person name="Sun Y."/>
            <person name="Li W."/>
            <person name="Chen Y."/>
            <person name="Li Y."/>
            <person name="Zhang Y."/>
            <person name="Ai D."/>
            <person name="Zhao J."/>
            <person name="Shang C."/>
            <person name="Ma Y."/>
            <person name="Wu B."/>
            <person name="Wang M."/>
            <person name="Gao L."/>
            <person name="Sun D."/>
            <person name="Zhang P."/>
            <person name="Guo F."/>
            <person name="Wang W."/>
            <person name="Li Y."/>
            <person name="Wang J."/>
            <person name="Varshney R.K."/>
            <person name="Wang J."/>
            <person name="Ling H.Q."/>
            <person name="Wan P."/>
        </authorList>
    </citation>
    <scope>NUCLEOTIDE SEQUENCE</scope>
    <source>
        <strain evidence="4">cv. Jingnong 6</strain>
    </source>
</reference>
<dbReference type="Proteomes" id="UP000053144">
    <property type="component" value="Chromosome 5"/>
</dbReference>
<evidence type="ECO:0000313" key="3">
    <source>
        <dbReference type="EMBL" id="KOM43276.1"/>
    </source>
</evidence>
<name>A0A0L9UKQ2_PHAAN</name>
<dbReference type="Gramene" id="KOM43276">
    <property type="protein sequence ID" value="KOM43276"/>
    <property type="gene ID" value="LR48_Vigan05g088000"/>
</dbReference>
<proteinExistence type="predicted"/>
<evidence type="ECO:0000313" key="4">
    <source>
        <dbReference type="Proteomes" id="UP000053144"/>
    </source>
</evidence>
<feature type="compositionally biased region" description="Polar residues" evidence="1">
    <location>
        <begin position="46"/>
        <end position="55"/>
    </location>
</feature>
<evidence type="ECO:0000256" key="2">
    <source>
        <dbReference type="SAM" id="SignalP"/>
    </source>
</evidence>
<protein>
    <submittedName>
        <fullName evidence="3">Uncharacterized protein</fullName>
    </submittedName>
</protein>
<dbReference type="EMBL" id="CM003375">
    <property type="protein sequence ID" value="KOM43276.1"/>
    <property type="molecule type" value="Genomic_DNA"/>
</dbReference>
<feature type="compositionally biased region" description="Basic and acidic residues" evidence="1">
    <location>
        <begin position="62"/>
        <end position="73"/>
    </location>
</feature>
<gene>
    <name evidence="3" type="ORF">LR48_Vigan05g088000</name>
</gene>
<dbReference type="AlphaFoldDB" id="A0A0L9UKQ2"/>
<sequence>MASLCISIWLLFYNVPEQDTATTVSLFSDDNPFRRISAFLSDTINQAHIPNNGNAKNGDVGDEQKRQRNKEKNPVGGVGSFKLYPLSQSIVHC</sequence>
<feature type="region of interest" description="Disordered" evidence="1">
    <location>
        <begin position="46"/>
        <end position="80"/>
    </location>
</feature>
<evidence type="ECO:0000256" key="1">
    <source>
        <dbReference type="SAM" id="MobiDB-lite"/>
    </source>
</evidence>
<feature type="chain" id="PRO_5005595739" evidence="2">
    <location>
        <begin position="22"/>
        <end position="93"/>
    </location>
</feature>
<keyword evidence="2" id="KW-0732">Signal</keyword>